<evidence type="ECO:0000313" key="3">
    <source>
        <dbReference type="Proteomes" id="UP000010290"/>
    </source>
</evidence>
<feature type="signal peptide" evidence="1">
    <location>
        <begin position="1"/>
        <end position="21"/>
    </location>
</feature>
<dbReference type="OrthoDB" id="6506626at2"/>
<comment type="caution">
    <text evidence="2">The sequence shown here is derived from an EMBL/GenBank/DDBJ whole genome shotgun (WGS) entry which is preliminary data.</text>
</comment>
<dbReference type="Proteomes" id="UP000010290">
    <property type="component" value="Chromosome"/>
</dbReference>
<dbReference type="HOGENOM" id="CLU_136256_1_0_6"/>
<keyword evidence="3" id="KW-1185">Reference proteome</keyword>
<gene>
    <name evidence="2" type="ORF">OO7_08090</name>
</gene>
<dbReference type="EMBL" id="AKKN01000008">
    <property type="protein sequence ID" value="EKT57333.1"/>
    <property type="molecule type" value="Genomic_DNA"/>
</dbReference>
<organism evidence="2 3">
    <name type="scientific">Providencia sneebia DSM 19967</name>
    <dbReference type="NCBI Taxonomy" id="1141660"/>
    <lineage>
        <taxon>Bacteria</taxon>
        <taxon>Pseudomonadati</taxon>
        <taxon>Pseudomonadota</taxon>
        <taxon>Gammaproteobacteria</taxon>
        <taxon>Enterobacterales</taxon>
        <taxon>Morganellaceae</taxon>
        <taxon>Providencia</taxon>
    </lineage>
</organism>
<evidence type="ECO:0000313" key="2">
    <source>
        <dbReference type="EMBL" id="EKT57333.1"/>
    </source>
</evidence>
<protein>
    <submittedName>
        <fullName evidence="2">Lipoprotein</fullName>
    </submittedName>
</protein>
<feature type="chain" id="PRO_5003923207" evidence="1">
    <location>
        <begin position="22"/>
        <end position="120"/>
    </location>
</feature>
<reference evidence="2 3" key="1">
    <citation type="journal article" date="2012" name="BMC Genomics">
        <title>Comparative genomics of bacteria in the genus Providencia isolated from wild Drosophila melanogaster.</title>
        <authorList>
            <person name="Galac M.R."/>
            <person name="Lazzaro B.P."/>
        </authorList>
    </citation>
    <scope>NUCLEOTIDE SEQUENCE [LARGE SCALE GENOMIC DNA]</scope>
    <source>
        <strain evidence="2 3">DSM 19967</strain>
    </source>
</reference>
<sequence length="120" mass="14193">MKIIIILFSLLLSACSTGWHSVGKTTSTYQQADEKCDADAWNRFPMRNKSVKKVTYDTFSRGCHKEKFCGFDKKYETIYSEFFPKTSIYIEDINEGSRNHEYILCMKRKGWHYNGYTIWD</sequence>
<dbReference type="PROSITE" id="PS51257">
    <property type="entry name" value="PROKAR_LIPOPROTEIN"/>
    <property type="match status" value="1"/>
</dbReference>
<accession>K8W9K5</accession>
<evidence type="ECO:0000256" key="1">
    <source>
        <dbReference type="SAM" id="SignalP"/>
    </source>
</evidence>
<name>K8W9K5_9GAMM</name>
<dbReference type="AlphaFoldDB" id="K8W9K5"/>
<keyword evidence="2" id="KW-0449">Lipoprotein</keyword>
<keyword evidence="1" id="KW-0732">Signal</keyword>
<proteinExistence type="predicted"/>
<dbReference type="RefSeq" id="WP_008915445.1">
    <property type="nucleotide sequence ID" value="NZ_CM001773.1"/>
</dbReference>